<reference evidence="7" key="3">
    <citation type="submission" date="2025-09" db="UniProtKB">
        <authorList>
            <consortium name="Ensembl"/>
        </authorList>
    </citation>
    <scope>IDENTIFICATION</scope>
</reference>
<evidence type="ECO:0000256" key="3">
    <source>
        <dbReference type="ARBA" id="ARBA00022729"/>
    </source>
</evidence>
<dbReference type="STRING" id="7897.ENSLACP00000019402"/>
<accession>H3BBY1</accession>
<feature type="compositionally biased region" description="Basic and acidic residues" evidence="6">
    <location>
        <begin position="1"/>
        <end position="16"/>
    </location>
</feature>
<dbReference type="PANTHER" id="PTHR11010">
    <property type="entry name" value="PROTEASE S28 PRO-X CARBOXYPEPTIDASE-RELATED"/>
    <property type="match status" value="1"/>
</dbReference>
<dbReference type="Pfam" id="PF05577">
    <property type="entry name" value="Peptidase_S28"/>
    <property type="match status" value="1"/>
</dbReference>
<keyword evidence="5" id="KW-0325">Glycoprotein</keyword>
<keyword evidence="8" id="KW-1185">Reference proteome</keyword>
<keyword evidence="2" id="KW-0645">Protease</keyword>
<dbReference type="InterPro" id="IPR008758">
    <property type="entry name" value="Peptidase_S28"/>
</dbReference>
<reference evidence="7" key="2">
    <citation type="submission" date="2025-08" db="UniProtKB">
        <authorList>
            <consortium name="Ensembl"/>
        </authorList>
    </citation>
    <scope>IDENTIFICATION</scope>
</reference>
<keyword evidence="3" id="KW-0732">Signal</keyword>
<evidence type="ECO:0000256" key="1">
    <source>
        <dbReference type="ARBA" id="ARBA00011079"/>
    </source>
</evidence>
<comment type="similarity">
    <text evidence="1">Belongs to the peptidase S28 family.</text>
</comment>
<evidence type="ECO:0000256" key="2">
    <source>
        <dbReference type="ARBA" id="ARBA00022670"/>
    </source>
</evidence>
<dbReference type="GO" id="GO:0031982">
    <property type="term" value="C:vesicle"/>
    <property type="evidence" value="ECO:0007669"/>
    <property type="project" value="TreeGrafter"/>
</dbReference>
<dbReference type="PANTHER" id="PTHR11010:SF107">
    <property type="entry name" value="DIPEPTIDYL PEPTIDASE 2"/>
    <property type="match status" value="1"/>
</dbReference>
<name>H3BBY1_LATCH</name>
<dbReference type="eggNOG" id="KOG2183">
    <property type="taxonomic scope" value="Eukaryota"/>
</dbReference>
<dbReference type="AlphaFoldDB" id="H3BBY1"/>
<dbReference type="Bgee" id="ENSLACG00000017065">
    <property type="expression patterns" value="Expressed in pharyngeal gill and 6 other cell types or tissues"/>
</dbReference>
<dbReference type="GO" id="GO:0070008">
    <property type="term" value="F:serine-type exopeptidase activity"/>
    <property type="evidence" value="ECO:0007669"/>
    <property type="project" value="InterPro"/>
</dbReference>
<organism evidence="7 8">
    <name type="scientific">Latimeria chalumnae</name>
    <name type="common">Coelacanth</name>
    <dbReference type="NCBI Taxonomy" id="7897"/>
    <lineage>
        <taxon>Eukaryota</taxon>
        <taxon>Metazoa</taxon>
        <taxon>Chordata</taxon>
        <taxon>Craniata</taxon>
        <taxon>Vertebrata</taxon>
        <taxon>Euteleostomi</taxon>
        <taxon>Coelacanthiformes</taxon>
        <taxon>Coelacanthidae</taxon>
        <taxon>Latimeria</taxon>
    </lineage>
</organism>
<evidence type="ECO:0000256" key="6">
    <source>
        <dbReference type="SAM" id="MobiDB-lite"/>
    </source>
</evidence>
<proteinExistence type="inferred from homology"/>
<evidence type="ECO:0000313" key="7">
    <source>
        <dbReference type="Ensembl" id="ENSLACP00000019402.1"/>
    </source>
</evidence>
<dbReference type="InParanoid" id="H3BBY1"/>
<dbReference type="Ensembl" id="ENSLACT00000019537.1">
    <property type="protein sequence ID" value="ENSLACP00000019402.1"/>
    <property type="gene ID" value="ENSLACG00000017065.1"/>
</dbReference>
<feature type="compositionally biased region" description="Low complexity" evidence="6">
    <location>
        <begin position="18"/>
        <end position="31"/>
    </location>
</feature>
<reference evidence="8" key="1">
    <citation type="submission" date="2011-08" db="EMBL/GenBank/DDBJ databases">
        <title>The draft genome of Latimeria chalumnae.</title>
        <authorList>
            <person name="Di Palma F."/>
            <person name="Alfoldi J."/>
            <person name="Johnson J."/>
            <person name="Berlin A."/>
            <person name="Gnerre S."/>
            <person name="Jaffe D."/>
            <person name="MacCallum I."/>
            <person name="Young S."/>
            <person name="Walker B.J."/>
            <person name="Lander E."/>
            <person name="Lindblad-Toh K."/>
        </authorList>
    </citation>
    <scope>NUCLEOTIDE SEQUENCE [LARGE SCALE GENOMIC DNA]</scope>
    <source>
        <strain evidence="8">Wild caught</strain>
    </source>
</reference>
<dbReference type="EMBL" id="AFYH01003745">
    <property type="status" value="NOT_ANNOTATED_CDS"/>
    <property type="molecule type" value="Genomic_DNA"/>
</dbReference>
<feature type="region of interest" description="Disordered" evidence="6">
    <location>
        <begin position="1"/>
        <end position="35"/>
    </location>
</feature>
<evidence type="ECO:0000256" key="5">
    <source>
        <dbReference type="ARBA" id="ARBA00023180"/>
    </source>
</evidence>
<dbReference type="FunFam" id="3.40.50.1820:FF:000484">
    <property type="entry name" value="Dipeptidyl peptidase 2"/>
    <property type="match status" value="1"/>
</dbReference>
<protein>
    <recommendedName>
        <fullName evidence="9">Dipeptidyl peptidase 7</fullName>
    </recommendedName>
</protein>
<sequence length="245" mass="27592">MRGVEDKLNRYLEGKLEQQQQQQQQPQPSSPKRGRKEHGAWFFIGGTDREVQPVALDPNFETKYFDQFLDHFNFVSRGSGIFSQRYLISNKFWDKGYGPIFFYTGNEGSIVEFAKNSGFLSELAEEQQALLVFAEHRYYGRSLPFGRKSFEKSYIGLLTVEQALADYAVLIVALKKQYNAGNCPVIVFGGSYGGMLSAYMRMKYPNIVTGALASSAPVLSTAGIGNPYQFFQAITENYSKFGCSC</sequence>
<evidence type="ECO:0008006" key="9">
    <source>
        <dbReference type="Google" id="ProtNLM"/>
    </source>
</evidence>
<dbReference type="InterPro" id="IPR029058">
    <property type="entry name" value="AB_hydrolase_fold"/>
</dbReference>
<dbReference type="Gene3D" id="3.40.50.1820">
    <property type="entry name" value="alpha/beta hydrolase"/>
    <property type="match status" value="1"/>
</dbReference>
<dbReference type="GO" id="GO:0008239">
    <property type="term" value="F:dipeptidyl-peptidase activity"/>
    <property type="evidence" value="ECO:0007669"/>
    <property type="project" value="TreeGrafter"/>
</dbReference>
<dbReference type="OMA" id="MYTTMAM"/>
<evidence type="ECO:0000313" key="8">
    <source>
        <dbReference type="Proteomes" id="UP000008672"/>
    </source>
</evidence>
<dbReference type="HOGENOM" id="CLU_1135715_0_0_1"/>
<keyword evidence="4" id="KW-0378">Hydrolase</keyword>
<evidence type="ECO:0000256" key="4">
    <source>
        <dbReference type="ARBA" id="ARBA00022801"/>
    </source>
</evidence>
<dbReference type="GO" id="GO:0006508">
    <property type="term" value="P:proteolysis"/>
    <property type="evidence" value="ECO:0007669"/>
    <property type="project" value="UniProtKB-KW"/>
</dbReference>
<dbReference type="SUPFAM" id="SSF53474">
    <property type="entry name" value="alpha/beta-Hydrolases"/>
    <property type="match status" value="1"/>
</dbReference>
<dbReference type="Proteomes" id="UP000008672">
    <property type="component" value="Unassembled WGS sequence"/>
</dbReference>
<dbReference type="GeneTree" id="ENSGT00940000159838"/>